<reference evidence="7" key="1">
    <citation type="journal article" date="2019" name="Int. J. Syst. Evol. Microbiol.">
        <title>The Global Catalogue of Microorganisms (GCM) 10K type strain sequencing project: providing services to taxonomists for standard genome sequencing and annotation.</title>
        <authorList>
            <consortium name="The Broad Institute Genomics Platform"/>
            <consortium name="The Broad Institute Genome Sequencing Center for Infectious Disease"/>
            <person name="Wu L."/>
            <person name="Ma J."/>
        </authorList>
    </citation>
    <scope>NUCLEOTIDE SEQUENCE [LARGE SCALE GENOMIC DNA]</scope>
    <source>
        <strain evidence="7">CGMCC 1.10130</strain>
    </source>
</reference>
<dbReference type="EMBL" id="BMDX01000001">
    <property type="protein sequence ID" value="GGA64115.1"/>
    <property type="molecule type" value="Genomic_DNA"/>
</dbReference>
<evidence type="ECO:0000313" key="6">
    <source>
        <dbReference type="EMBL" id="GGA64115.1"/>
    </source>
</evidence>
<dbReference type="GO" id="GO:0003700">
    <property type="term" value="F:DNA-binding transcription factor activity"/>
    <property type="evidence" value="ECO:0007669"/>
    <property type="project" value="InterPro"/>
</dbReference>
<organism evidence="6 7">
    <name type="scientific">Neiella marina</name>
    <dbReference type="NCBI Taxonomy" id="508461"/>
    <lineage>
        <taxon>Bacteria</taxon>
        <taxon>Pseudomonadati</taxon>
        <taxon>Pseudomonadota</taxon>
        <taxon>Gammaproteobacteria</taxon>
        <taxon>Alteromonadales</taxon>
        <taxon>Echinimonadaceae</taxon>
        <taxon>Neiella</taxon>
    </lineage>
</organism>
<dbReference type="InterPro" id="IPR036390">
    <property type="entry name" value="WH_DNA-bd_sf"/>
</dbReference>
<dbReference type="Proteomes" id="UP000619743">
    <property type="component" value="Unassembled WGS sequence"/>
</dbReference>
<protein>
    <submittedName>
        <fullName evidence="6">Transcriptional regulator</fullName>
    </submittedName>
</protein>
<dbReference type="RefSeq" id="WP_229744594.1">
    <property type="nucleotide sequence ID" value="NZ_BMDX01000001.1"/>
</dbReference>
<evidence type="ECO:0000256" key="3">
    <source>
        <dbReference type="ARBA" id="ARBA00023125"/>
    </source>
</evidence>
<evidence type="ECO:0000256" key="1">
    <source>
        <dbReference type="ARBA" id="ARBA00009437"/>
    </source>
</evidence>
<comment type="similarity">
    <text evidence="1">Belongs to the LysR transcriptional regulatory family.</text>
</comment>
<dbReference type="InterPro" id="IPR036388">
    <property type="entry name" value="WH-like_DNA-bd_sf"/>
</dbReference>
<dbReference type="AlphaFoldDB" id="A0A8J2U1S9"/>
<sequence>MTMPRISLEQWATFQAVIDCGSFAKAAEKLNKSQSAVSYIISKMEQQLPTPALTQQGRKAVLTEAGQVLYRHASNLLAQAQALEQHAGYLASGWQAEVTIAVDAVVDMAPVVAGIAKFSKAHPETRIRILETTLSATDDALLERQADLVYAVRVLPGFLGKPVATSSMICAVSPQHPLATVDHLVSSDDLRQYRQLVIRDSGVRRPVDAGWLQAEQRWTVTYFGTAIDIVKQGLGFIFVPTSHIHRELQSGELIEVPLAFDAKKSLIVNRVLALQDRANPAVIALANAIDDCFVGAS</sequence>
<dbReference type="SUPFAM" id="SSF53850">
    <property type="entry name" value="Periplasmic binding protein-like II"/>
    <property type="match status" value="1"/>
</dbReference>
<keyword evidence="4" id="KW-0804">Transcription</keyword>
<dbReference type="InterPro" id="IPR000847">
    <property type="entry name" value="LysR_HTH_N"/>
</dbReference>
<dbReference type="InterPro" id="IPR005119">
    <property type="entry name" value="LysR_subst-bd"/>
</dbReference>
<dbReference type="GO" id="GO:0000976">
    <property type="term" value="F:transcription cis-regulatory region binding"/>
    <property type="evidence" value="ECO:0007669"/>
    <property type="project" value="TreeGrafter"/>
</dbReference>
<evidence type="ECO:0000256" key="2">
    <source>
        <dbReference type="ARBA" id="ARBA00023015"/>
    </source>
</evidence>
<dbReference type="Gene3D" id="3.40.190.290">
    <property type="match status" value="1"/>
</dbReference>
<keyword evidence="7" id="KW-1185">Reference proteome</keyword>
<name>A0A8J2U1S9_9GAMM</name>
<dbReference type="PANTHER" id="PTHR30126">
    <property type="entry name" value="HTH-TYPE TRANSCRIPTIONAL REGULATOR"/>
    <property type="match status" value="1"/>
</dbReference>
<feature type="domain" description="HTH lysR-type" evidence="5">
    <location>
        <begin position="6"/>
        <end position="63"/>
    </location>
</feature>
<gene>
    <name evidence="6" type="ORF">GCM10011369_01910</name>
</gene>
<dbReference type="Pfam" id="PF00126">
    <property type="entry name" value="HTH_1"/>
    <property type="match status" value="1"/>
</dbReference>
<evidence type="ECO:0000313" key="7">
    <source>
        <dbReference type="Proteomes" id="UP000619743"/>
    </source>
</evidence>
<dbReference type="Pfam" id="PF03466">
    <property type="entry name" value="LysR_substrate"/>
    <property type="match status" value="1"/>
</dbReference>
<accession>A0A8J2U1S9</accession>
<keyword evidence="2" id="KW-0805">Transcription regulation</keyword>
<evidence type="ECO:0000259" key="5">
    <source>
        <dbReference type="PROSITE" id="PS50931"/>
    </source>
</evidence>
<dbReference type="PROSITE" id="PS50931">
    <property type="entry name" value="HTH_LYSR"/>
    <property type="match status" value="1"/>
</dbReference>
<proteinExistence type="inferred from homology"/>
<keyword evidence="3" id="KW-0238">DNA-binding</keyword>
<dbReference type="PANTHER" id="PTHR30126:SF88">
    <property type="entry name" value="TRANSCRIPTIONAL REGULATOR-RELATED"/>
    <property type="match status" value="1"/>
</dbReference>
<dbReference type="SUPFAM" id="SSF46785">
    <property type="entry name" value="Winged helix' DNA-binding domain"/>
    <property type="match status" value="1"/>
</dbReference>
<evidence type="ECO:0000256" key="4">
    <source>
        <dbReference type="ARBA" id="ARBA00023163"/>
    </source>
</evidence>
<dbReference type="Gene3D" id="1.10.10.10">
    <property type="entry name" value="Winged helix-like DNA-binding domain superfamily/Winged helix DNA-binding domain"/>
    <property type="match status" value="1"/>
</dbReference>
<comment type="caution">
    <text evidence="6">The sequence shown here is derived from an EMBL/GenBank/DDBJ whole genome shotgun (WGS) entry which is preliminary data.</text>
</comment>